<dbReference type="EMBL" id="FNGY01000016">
    <property type="protein sequence ID" value="SDO54260.1"/>
    <property type="molecule type" value="Genomic_DNA"/>
</dbReference>
<evidence type="ECO:0000259" key="1">
    <source>
        <dbReference type="Pfam" id="PF13649"/>
    </source>
</evidence>
<keyword evidence="3" id="KW-1185">Reference proteome</keyword>
<sequence length="124" mass="14244">MVKVINCRTTMNKDKTKNAVAVFNKRANEYQDKFMDTQLYHESFDLFCEHITKENADILELACGPGNIIKYLLKKRPDFNILGIDLSLNMIDLAKANNPTATFELMDCRNVYSFSSGRLPCRRA</sequence>
<dbReference type="OrthoDB" id="9789123at2"/>
<gene>
    <name evidence="2" type="ORF">SAMN05421820_11629</name>
</gene>
<reference evidence="3" key="1">
    <citation type="submission" date="2016-10" db="EMBL/GenBank/DDBJ databases">
        <authorList>
            <person name="Varghese N."/>
            <person name="Submissions S."/>
        </authorList>
    </citation>
    <scope>NUCLEOTIDE SEQUENCE [LARGE SCALE GENOMIC DNA]</scope>
    <source>
        <strain evidence="3">DSM 19110</strain>
    </source>
</reference>
<dbReference type="Gene3D" id="3.40.50.150">
    <property type="entry name" value="Vaccinia Virus protein VP39"/>
    <property type="match status" value="1"/>
</dbReference>
<dbReference type="Pfam" id="PF13649">
    <property type="entry name" value="Methyltransf_25"/>
    <property type="match status" value="1"/>
</dbReference>
<organism evidence="2 3">
    <name type="scientific">Pedobacter steynii</name>
    <dbReference type="NCBI Taxonomy" id="430522"/>
    <lineage>
        <taxon>Bacteria</taxon>
        <taxon>Pseudomonadati</taxon>
        <taxon>Bacteroidota</taxon>
        <taxon>Sphingobacteriia</taxon>
        <taxon>Sphingobacteriales</taxon>
        <taxon>Sphingobacteriaceae</taxon>
        <taxon>Pedobacter</taxon>
    </lineage>
</organism>
<dbReference type="CDD" id="cd02440">
    <property type="entry name" value="AdoMet_MTases"/>
    <property type="match status" value="1"/>
</dbReference>
<dbReference type="InterPro" id="IPR041698">
    <property type="entry name" value="Methyltransf_25"/>
</dbReference>
<evidence type="ECO:0000313" key="2">
    <source>
        <dbReference type="EMBL" id="SDO54260.1"/>
    </source>
</evidence>
<dbReference type="InterPro" id="IPR029063">
    <property type="entry name" value="SAM-dependent_MTases_sf"/>
</dbReference>
<keyword evidence="2" id="KW-0808">Transferase</keyword>
<feature type="domain" description="Methyltransferase" evidence="1">
    <location>
        <begin position="58"/>
        <end position="114"/>
    </location>
</feature>
<accession>A0A1H0KEL7</accession>
<name>A0A1H0KEL7_9SPHI</name>
<dbReference type="GO" id="GO:0008168">
    <property type="term" value="F:methyltransferase activity"/>
    <property type="evidence" value="ECO:0007669"/>
    <property type="project" value="UniProtKB-KW"/>
</dbReference>
<dbReference type="AlphaFoldDB" id="A0A1H0KEL7"/>
<protein>
    <submittedName>
        <fullName evidence="2">Methyltransferase domain-containing protein</fullName>
    </submittedName>
</protein>
<evidence type="ECO:0000313" key="3">
    <source>
        <dbReference type="Proteomes" id="UP000183200"/>
    </source>
</evidence>
<dbReference type="SUPFAM" id="SSF53335">
    <property type="entry name" value="S-adenosyl-L-methionine-dependent methyltransferases"/>
    <property type="match status" value="1"/>
</dbReference>
<dbReference type="GO" id="GO:0032259">
    <property type="term" value="P:methylation"/>
    <property type="evidence" value="ECO:0007669"/>
    <property type="project" value="UniProtKB-KW"/>
</dbReference>
<dbReference type="Proteomes" id="UP000183200">
    <property type="component" value="Unassembled WGS sequence"/>
</dbReference>
<keyword evidence="2" id="KW-0489">Methyltransferase</keyword>
<proteinExistence type="predicted"/>